<sequence length="352" mass="41296">MAQFLRLRTTQFARKKSHNFKDTTFFFDLKLENKNTFMGNYYNAANLTLYRPLNTSTYPVGSGNYRDFYQGTSVDSDTYPGFYQGHSKNTHLPAEVRQFVWNGSDAVLEVKLETEYMLKIAWWKTNRHYFIYNPFVRVNRFDLKVMDDGTLLTSASPEERGGFRVRLMIILYFAFVLVIWNGSDEVFQVKLEMMYRLKIGWWKTKGHYFGYSLFVRVNRFGPKVVDDGTLLTSTSSEEHGGFHARDTTFFFDLKLENKNPFMGIYYDAVNLTLYRPLNMTTYPVGSGNYPDFYPGTPVGSGTYLGFYQGHSKNTHLQVEVRRFFWNGSDGVFQVKLETEYKLKIGWWKTKRH</sequence>
<organism evidence="1 2">
    <name type="scientific">Vaccinium darrowii</name>
    <dbReference type="NCBI Taxonomy" id="229202"/>
    <lineage>
        <taxon>Eukaryota</taxon>
        <taxon>Viridiplantae</taxon>
        <taxon>Streptophyta</taxon>
        <taxon>Embryophyta</taxon>
        <taxon>Tracheophyta</taxon>
        <taxon>Spermatophyta</taxon>
        <taxon>Magnoliopsida</taxon>
        <taxon>eudicotyledons</taxon>
        <taxon>Gunneridae</taxon>
        <taxon>Pentapetalae</taxon>
        <taxon>asterids</taxon>
        <taxon>Ericales</taxon>
        <taxon>Ericaceae</taxon>
        <taxon>Vaccinioideae</taxon>
        <taxon>Vaccinieae</taxon>
        <taxon>Vaccinium</taxon>
    </lineage>
</organism>
<proteinExistence type="predicted"/>
<protein>
    <submittedName>
        <fullName evidence="1">Uncharacterized protein</fullName>
    </submittedName>
</protein>
<gene>
    <name evidence="1" type="ORF">Vadar_007703</name>
</gene>
<name>A0ACB7Y5J7_9ERIC</name>
<comment type="caution">
    <text evidence="1">The sequence shown here is derived from an EMBL/GenBank/DDBJ whole genome shotgun (WGS) entry which is preliminary data.</text>
</comment>
<dbReference type="EMBL" id="CM037157">
    <property type="protein sequence ID" value="KAH7848777.1"/>
    <property type="molecule type" value="Genomic_DNA"/>
</dbReference>
<reference evidence="1 2" key="1">
    <citation type="journal article" date="2021" name="Hortic Res">
        <title>High-quality reference genome and annotation aids understanding of berry development for evergreen blueberry (Vaccinium darrowii).</title>
        <authorList>
            <person name="Yu J."/>
            <person name="Hulse-Kemp A.M."/>
            <person name="Babiker E."/>
            <person name="Staton M."/>
        </authorList>
    </citation>
    <scope>NUCLEOTIDE SEQUENCE [LARGE SCALE GENOMIC DNA]</scope>
    <source>
        <strain evidence="2">cv. NJ 8807/NJ 8810</strain>
        <tissue evidence="1">Young leaf</tissue>
    </source>
</reference>
<dbReference type="Proteomes" id="UP000828048">
    <property type="component" value="Chromosome 7"/>
</dbReference>
<keyword evidence="2" id="KW-1185">Reference proteome</keyword>
<accession>A0ACB7Y5J7</accession>
<evidence type="ECO:0000313" key="2">
    <source>
        <dbReference type="Proteomes" id="UP000828048"/>
    </source>
</evidence>
<evidence type="ECO:0000313" key="1">
    <source>
        <dbReference type="EMBL" id="KAH7848777.1"/>
    </source>
</evidence>